<comment type="caution">
    <text evidence="3">The sequence shown here is derived from an EMBL/GenBank/DDBJ whole genome shotgun (WGS) entry which is preliminary data.</text>
</comment>
<dbReference type="Pfam" id="PF14111">
    <property type="entry name" value="DUF4283"/>
    <property type="match status" value="1"/>
</dbReference>
<reference evidence="3 4" key="1">
    <citation type="journal article" date="2024" name="Plant Biotechnol. J.">
        <title>Dendrobium thyrsiflorum genome and its molecular insights into genes involved in important horticultural traits.</title>
        <authorList>
            <person name="Chen B."/>
            <person name="Wang J.Y."/>
            <person name="Zheng P.J."/>
            <person name="Li K.L."/>
            <person name="Liang Y.M."/>
            <person name="Chen X.F."/>
            <person name="Zhang C."/>
            <person name="Zhao X."/>
            <person name="He X."/>
            <person name="Zhang G.Q."/>
            <person name="Liu Z.J."/>
            <person name="Xu Q."/>
        </authorList>
    </citation>
    <scope>NUCLEOTIDE SEQUENCE [LARGE SCALE GENOMIC DNA]</scope>
    <source>
        <strain evidence="3">GZMU011</strain>
    </source>
</reference>
<feature type="compositionally biased region" description="Low complexity" evidence="1">
    <location>
        <begin position="253"/>
        <end position="264"/>
    </location>
</feature>
<evidence type="ECO:0000313" key="4">
    <source>
        <dbReference type="Proteomes" id="UP001552299"/>
    </source>
</evidence>
<name>A0ABD0TXK4_DENTH</name>
<feature type="compositionally biased region" description="Polar residues" evidence="1">
    <location>
        <begin position="314"/>
        <end position="324"/>
    </location>
</feature>
<gene>
    <name evidence="3" type="ORF">M5K25_026453</name>
</gene>
<dbReference type="EMBL" id="JANQDX010000019">
    <property type="protein sequence ID" value="KAL0904359.1"/>
    <property type="molecule type" value="Genomic_DNA"/>
</dbReference>
<dbReference type="PANTHER" id="PTHR31286:SF165">
    <property type="entry name" value="DUF4283 DOMAIN-CONTAINING PROTEIN"/>
    <property type="match status" value="1"/>
</dbReference>
<dbReference type="PANTHER" id="PTHR31286">
    <property type="entry name" value="GLYCINE-RICH CELL WALL STRUCTURAL PROTEIN 1.8-LIKE"/>
    <property type="match status" value="1"/>
</dbReference>
<organism evidence="3 4">
    <name type="scientific">Dendrobium thyrsiflorum</name>
    <name type="common">Pinecone-like raceme dendrobium</name>
    <name type="synonym">Orchid</name>
    <dbReference type="NCBI Taxonomy" id="117978"/>
    <lineage>
        <taxon>Eukaryota</taxon>
        <taxon>Viridiplantae</taxon>
        <taxon>Streptophyta</taxon>
        <taxon>Embryophyta</taxon>
        <taxon>Tracheophyta</taxon>
        <taxon>Spermatophyta</taxon>
        <taxon>Magnoliopsida</taxon>
        <taxon>Liliopsida</taxon>
        <taxon>Asparagales</taxon>
        <taxon>Orchidaceae</taxon>
        <taxon>Epidendroideae</taxon>
        <taxon>Malaxideae</taxon>
        <taxon>Dendrobiinae</taxon>
        <taxon>Dendrobium</taxon>
    </lineage>
</organism>
<evidence type="ECO:0000256" key="1">
    <source>
        <dbReference type="SAM" id="MobiDB-lite"/>
    </source>
</evidence>
<sequence length="349" mass="38762">MKESSLSLDGGNEEIGDGVKLHELSNEEFMERSRPVLEASEKRLHLSSSGTSLWTLSLVGYSIGQRPYYERLLSAMNKIWTLKGSLSLLSLADGFFLLKFTSFEDYEMVWSGGPWFLLGKPFILQKWSPKFNPNRDESSSIPIWIKILDLPLALWPPLGISKIASYIGIPLTVDSLTAKRTRLTFARDSTLPDEIPLVIDGEDLNLKVVYDWKPTRCEGCGSLIHPFTLCPSNPDPKHILPPKNVNRGRSRSRNPGPRIPRSSSKPPAAEPTNLSSPLSPIVEPPQTNLVLDSSTNSKQQNLITGKDPILPNLNFLNEETSSSEQPPPQKLMLPPQVILANSFASLPNE</sequence>
<accession>A0ABD0TXK4</accession>
<proteinExistence type="predicted"/>
<evidence type="ECO:0000313" key="3">
    <source>
        <dbReference type="EMBL" id="KAL0904359.1"/>
    </source>
</evidence>
<keyword evidence="4" id="KW-1185">Reference proteome</keyword>
<feature type="region of interest" description="Disordered" evidence="1">
    <location>
        <begin position="235"/>
        <end position="333"/>
    </location>
</feature>
<protein>
    <recommendedName>
        <fullName evidence="2">DUF4283 domain-containing protein</fullName>
    </recommendedName>
</protein>
<feature type="domain" description="DUF4283" evidence="2">
    <location>
        <begin position="52"/>
        <end position="134"/>
    </location>
</feature>
<dbReference type="InterPro" id="IPR040256">
    <property type="entry name" value="At4g02000-like"/>
</dbReference>
<dbReference type="InterPro" id="IPR025558">
    <property type="entry name" value="DUF4283"/>
</dbReference>
<dbReference type="AlphaFoldDB" id="A0ABD0TXK4"/>
<dbReference type="Proteomes" id="UP001552299">
    <property type="component" value="Unassembled WGS sequence"/>
</dbReference>
<evidence type="ECO:0000259" key="2">
    <source>
        <dbReference type="Pfam" id="PF14111"/>
    </source>
</evidence>
<feature type="compositionally biased region" description="Polar residues" evidence="1">
    <location>
        <begin position="285"/>
        <end position="303"/>
    </location>
</feature>